<keyword evidence="2" id="KW-1185">Reference proteome</keyword>
<dbReference type="Proteomes" id="UP001239169">
    <property type="component" value="Chromosome"/>
</dbReference>
<organism evidence="1 2">
    <name type="scientific">Paraclostridium bifermentans</name>
    <name type="common">Clostridium bifermentans</name>
    <dbReference type="NCBI Taxonomy" id="1490"/>
    <lineage>
        <taxon>Bacteria</taxon>
        <taxon>Bacillati</taxon>
        <taxon>Bacillota</taxon>
        <taxon>Clostridia</taxon>
        <taxon>Peptostreptococcales</taxon>
        <taxon>Peptostreptococcaceae</taxon>
        <taxon>Paraclostridium</taxon>
    </lineage>
</organism>
<evidence type="ECO:0000313" key="1">
    <source>
        <dbReference type="EMBL" id="WGX76892.1"/>
    </source>
</evidence>
<reference evidence="1 2" key="1">
    <citation type="submission" date="2023-04" db="EMBL/GenBank/DDBJ databases">
        <title>Bacteria Genome Submission.</title>
        <authorList>
            <person name="Isaac P."/>
        </authorList>
    </citation>
    <scope>NUCLEOTIDE SEQUENCE [LARGE SCALE GENOMIC DNA]</scope>
    <source>
        <strain evidence="1 2">SampleS7P1</strain>
    </source>
</reference>
<evidence type="ECO:0008006" key="3">
    <source>
        <dbReference type="Google" id="ProtNLM"/>
    </source>
</evidence>
<evidence type="ECO:0000313" key="2">
    <source>
        <dbReference type="Proteomes" id="UP001239169"/>
    </source>
</evidence>
<sequence>MKRKQGVEDSYYNKLKEEIKKFENINGVISFAKLHYINFKREHRAKIFNESILDRQFCLGKFGFSLRLSIDLSYIFISYETKFRRRFIEYKFNLEKEKEIFICIVEKIYELDWSKQVGISNFEEHDHRRYFNYKYDYPFIHAYEYFELFKYFDRLCEDIYGISIYKNFSKLIFLLGPTQNLYIKNMILKKEFSNVKNLFLDCNSIKETSFIEEDLRNMFNGKLGIKFYDGLYVPRTYHILENIFRGIVEDDKSNKEKGDILEIYSKDIIRKFFRNIYHTSYDNKGNEQDLIIEFEDKILFVECKAQNFKSIFVEGKNADQIREEHFKEVIVKGCKQCQRGKEYLLNNKTAIYYDSNSKKVRKKTLELNRINNKKVFKIVVILDDYLDLAELSNRYLEDEHRDTWVVNIFALHRILWTSNKIKGMETFFDYLEYRTQNNLGIESLHCDELAQFGYWISPNYSIYPKLDMNINIILRNSFTNIFNEYDYYCKEELQKGLQTYI</sequence>
<accession>A0ABY8R7T1</accession>
<proteinExistence type="predicted"/>
<dbReference type="EMBL" id="CP124685">
    <property type="protein sequence ID" value="WGX76892.1"/>
    <property type="molecule type" value="Genomic_DNA"/>
</dbReference>
<name>A0ABY8R7T1_PARBF</name>
<protein>
    <recommendedName>
        <fullName evidence="3">NERD domain-containing protein</fullName>
    </recommendedName>
</protein>
<gene>
    <name evidence="1" type="ORF">QJS64_07685</name>
</gene>